<protein>
    <recommendedName>
        <fullName evidence="1">Trimethylguanosine synthase</fullName>
    </recommendedName>
    <alternativeName>
        <fullName evidence="7">Cap-specific guanine-N(2) methyltransferase</fullName>
    </alternativeName>
</protein>
<evidence type="ECO:0000256" key="2">
    <source>
        <dbReference type="ARBA" id="ARBA00025783"/>
    </source>
</evidence>
<keyword evidence="9" id="KW-1185">Reference proteome</keyword>
<evidence type="ECO:0000256" key="6">
    <source>
        <dbReference type="ARBA" id="ARBA00049075"/>
    </source>
</evidence>
<evidence type="ECO:0000313" key="8">
    <source>
        <dbReference type="EMBL" id="TID30174.1"/>
    </source>
</evidence>
<dbReference type="EMBL" id="SELW01000170">
    <property type="protein sequence ID" value="TID30174.1"/>
    <property type="molecule type" value="Genomic_DNA"/>
</dbReference>
<dbReference type="PANTHER" id="PTHR14741">
    <property type="entry name" value="S-ADENOSYLMETHIONINE-DEPENDENT METHYLTRANSFERASE RELATED"/>
    <property type="match status" value="1"/>
</dbReference>
<comment type="caution">
    <text evidence="8">The sequence shown here is derived from an EMBL/GenBank/DDBJ whole genome shotgun (WGS) entry which is preliminary data.</text>
</comment>
<dbReference type="Pfam" id="PF09445">
    <property type="entry name" value="Methyltransf_15"/>
    <property type="match status" value="1"/>
</dbReference>
<comment type="catalytic activity">
    <reaction evidence="5">
        <text>a 5'-end (N(2),N(7)-dimethyl 5'-triphosphoguanosine)-ribonucleoside in snRNA + S-adenosyl-L-methionine = a 5'-end (N(2),N(2),N(7)-trimethyl 5'-triphosphoguanosine)-ribonucleoside in snRNA + S-adenosyl-L-homocysteine + H(+)</text>
        <dbReference type="Rhea" id="RHEA:78479"/>
        <dbReference type="Rhea" id="RHEA-COMP:19087"/>
        <dbReference type="Rhea" id="RHEA-COMP:19089"/>
        <dbReference type="ChEBI" id="CHEBI:15378"/>
        <dbReference type="ChEBI" id="CHEBI:57856"/>
        <dbReference type="ChEBI" id="CHEBI:59789"/>
        <dbReference type="ChEBI" id="CHEBI:167623"/>
        <dbReference type="ChEBI" id="CHEBI:172880"/>
    </reaction>
    <physiologicalReaction direction="left-to-right" evidence="5">
        <dbReference type="Rhea" id="RHEA:78480"/>
    </physiologicalReaction>
</comment>
<comment type="similarity">
    <text evidence="2">Belongs to the methyltransferase superfamily. Trimethylguanosine synthase family.</text>
</comment>
<dbReference type="Proteomes" id="UP000307173">
    <property type="component" value="Unassembled WGS sequence"/>
</dbReference>
<dbReference type="GO" id="GO:0071164">
    <property type="term" value="F:RNA cap trimethylguanosine synthase activity"/>
    <property type="evidence" value="ECO:0007669"/>
    <property type="project" value="TreeGrafter"/>
</dbReference>
<evidence type="ECO:0000256" key="5">
    <source>
        <dbReference type="ARBA" id="ARBA00048763"/>
    </source>
</evidence>
<accession>A0A4T0X5T4</accession>
<dbReference type="GO" id="GO:0005634">
    <property type="term" value="C:nucleus"/>
    <property type="evidence" value="ECO:0007669"/>
    <property type="project" value="TreeGrafter"/>
</dbReference>
<organism evidence="8 9">
    <name type="scientific">Pichia inconspicua</name>
    <dbReference type="NCBI Taxonomy" id="52247"/>
    <lineage>
        <taxon>Eukaryota</taxon>
        <taxon>Fungi</taxon>
        <taxon>Dikarya</taxon>
        <taxon>Ascomycota</taxon>
        <taxon>Saccharomycotina</taxon>
        <taxon>Pichiomycetes</taxon>
        <taxon>Pichiales</taxon>
        <taxon>Pichiaceae</taxon>
        <taxon>Pichia</taxon>
    </lineage>
</organism>
<evidence type="ECO:0000256" key="4">
    <source>
        <dbReference type="ARBA" id="ARBA00048740"/>
    </source>
</evidence>
<evidence type="ECO:0000256" key="1">
    <source>
        <dbReference type="ARBA" id="ARBA00018517"/>
    </source>
</evidence>
<reference evidence="8 9" key="1">
    <citation type="journal article" date="2019" name="Front. Genet.">
        <title>Whole-Genome Sequencing of the Opportunistic Yeast Pathogen Candida inconspicua Uncovers Its Hybrid Origin.</title>
        <authorList>
            <person name="Mixao V."/>
            <person name="Hansen A.P."/>
            <person name="Saus E."/>
            <person name="Boekhout T."/>
            <person name="Lass-Florl C."/>
            <person name="Gabaldon T."/>
        </authorList>
    </citation>
    <scope>NUCLEOTIDE SEQUENCE [LARGE SCALE GENOMIC DNA]</scope>
    <source>
        <strain evidence="8 9">CBS 180</strain>
    </source>
</reference>
<evidence type="ECO:0000256" key="3">
    <source>
        <dbReference type="ARBA" id="ARBA00047418"/>
    </source>
</evidence>
<dbReference type="InterPro" id="IPR019012">
    <property type="entry name" value="RNA_cap_Gua-N2-MeTrfase"/>
</dbReference>
<dbReference type="STRING" id="52247.A0A4T0X5T4"/>
<dbReference type="SUPFAM" id="SSF53335">
    <property type="entry name" value="S-adenosyl-L-methionine-dependent methyltransferases"/>
    <property type="match status" value="1"/>
</dbReference>
<dbReference type="PANTHER" id="PTHR14741:SF32">
    <property type="entry name" value="TRIMETHYLGUANOSINE SYNTHASE"/>
    <property type="match status" value="1"/>
</dbReference>
<evidence type="ECO:0000313" key="9">
    <source>
        <dbReference type="Proteomes" id="UP000307173"/>
    </source>
</evidence>
<gene>
    <name evidence="8" type="ORF">CANINC_001181</name>
</gene>
<comment type="catalytic activity">
    <reaction evidence="4">
        <text>a 5'-end (N(7)-methyl 5'-triphosphoguanosine)-ribonucleoside in snoRNA + S-adenosyl-L-methionine = a 5'-end (N(2),N(7)-dimethyl 5'-triphosphoguanosine)-ribonucleoside in snoRNA + S-adenosyl-L-homocysteine + H(+)</text>
        <dbReference type="Rhea" id="RHEA:78475"/>
        <dbReference type="Rhea" id="RHEA-COMP:19086"/>
        <dbReference type="Rhea" id="RHEA-COMP:19088"/>
        <dbReference type="ChEBI" id="CHEBI:15378"/>
        <dbReference type="ChEBI" id="CHEBI:57856"/>
        <dbReference type="ChEBI" id="CHEBI:59789"/>
        <dbReference type="ChEBI" id="CHEBI:156461"/>
        <dbReference type="ChEBI" id="CHEBI:172880"/>
    </reaction>
    <physiologicalReaction direction="left-to-right" evidence="4">
        <dbReference type="Rhea" id="RHEA:78476"/>
    </physiologicalReaction>
</comment>
<evidence type="ECO:0000256" key="7">
    <source>
        <dbReference type="ARBA" id="ARBA00049790"/>
    </source>
</evidence>
<dbReference type="AlphaFoldDB" id="A0A4T0X5T4"/>
<dbReference type="InterPro" id="IPR029063">
    <property type="entry name" value="SAM-dependent_MTases_sf"/>
</dbReference>
<comment type="catalytic activity">
    <reaction evidence="6">
        <text>a 5'-end (N(7)-methyl 5'-triphosphoguanosine)-ribonucleoside in snRNA + S-adenosyl-L-methionine = a 5'-end (N(2),N(7)-dimethyl 5'-triphosphoguanosine)-ribonucleoside in snRNA + S-adenosyl-L-homocysteine + H(+)</text>
        <dbReference type="Rhea" id="RHEA:78471"/>
        <dbReference type="Rhea" id="RHEA-COMP:19085"/>
        <dbReference type="Rhea" id="RHEA-COMP:19087"/>
        <dbReference type="ChEBI" id="CHEBI:15378"/>
        <dbReference type="ChEBI" id="CHEBI:57856"/>
        <dbReference type="ChEBI" id="CHEBI:59789"/>
        <dbReference type="ChEBI" id="CHEBI:156461"/>
        <dbReference type="ChEBI" id="CHEBI:172880"/>
    </reaction>
    <physiologicalReaction direction="left-to-right" evidence="6">
        <dbReference type="Rhea" id="RHEA:78472"/>
    </physiologicalReaction>
</comment>
<dbReference type="Gene3D" id="3.40.50.150">
    <property type="entry name" value="Vaccinia Virus protein VP39"/>
    <property type="match status" value="1"/>
</dbReference>
<name>A0A4T0X5T4_9ASCO</name>
<sequence>MALGRESDGDGDGDGDDEEVFVDAQDSSYDIEDLNTIYNEKSQFTGLMSKYWPQRFTYFSKFNDGAMMTKELWFSVTPENIAKFTAKLMKLALSDKESPLYVMDAFAGAGGNVVFLVESFDVVFAVDINYIHLHCTQNNASLYHSREVIAQKLKLLPLNWSYADDTIDEGYVDEVFENSKEVSDIVDRVYANKADSMESLQVLRGIKLDCIFGSPPWGGPEYTQQRPYNLNHLLPFGLEKLLKVLLKFTDNIVLFLPRTSDLQQMQQVTLDIFHNTKYIRVFRTYSLGKPKGLVCCWGPAFVDVDIQDMVDLMDG</sequence>
<proteinExistence type="inferred from homology"/>
<comment type="catalytic activity">
    <reaction evidence="3">
        <text>a 5'-end (N(2),N(7)-dimethyl 5'-triphosphoguanosine)-ribonucleoside in snoRNA + S-adenosyl-L-methionine = a 5'-end (N(2),N(2),N(7)-trimethyl 5'-triphosphoguanosine)-ribonucleoside in snoRNA + S-adenosyl-L-homocysteine + H(+)</text>
        <dbReference type="Rhea" id="RHEA:78507"/>
        <dbReference type="Rhea" id="RHEA-COMP:19088"/>
        <dbReference type="Rhea" id="RHEA-COMP:19090"/>
        <dbReference type="ChEBI" id="CHEBI:15378"/>
        <dbReference type="ChEBI" id="CHEBI:57856"/>
        <dbReference type="ChEBI" id="CHEBI:59789"/>
        <dbReference type="ChEBI" id="CHEBI:167623"/>
        <dbReference type="ChEBI" id="CHEBI:172880"/>
    </reaction>
    <physiologicalReaction direction="left-to-right" evidence="3">
        <dbReference type="Rhea" id="RHEA:78508"/>
    </physiologicalReaction>
</comment>
<dbReference type="OrthoDB" id="194443at2759"/>